<name>A0A076N5S4_AMYME</name>
<dbReference type="GO" id="GO:0140662">
    <property type="term" value="F:ATP-dependent protein folding chaperone"/>
    <property type="evidence" value="ECO:0007669"/>
    <property type="project" value="InterPro"/>
</dbReference>
<dbReference type="Pfam" id="PF00012">
    <property type="entry name" value="HSP70"/>
    <property type="match status" value="1"/>
</dbReference>
<keyword evidence="5" id="KW-0143">Chaperone</keyword>
<dbReference type="eggNOG" id="COG0443">
    <property type="taxonomic scope" value="Bacteria"/>
</dbReference>
<evidence type="ECO:0000256" key="1">
    <source>
        <dbReference type="ARBA" id="ARBA00007381"/>
    </source>
</evidence>
<dbReference type="Gene3D" id="3.90.640.10">
    <property type="entry name" value="Actin, Chain A, domain 4"/>
    <property type="match status" value="1"/>
</dbReference>
<keyword evidence="7" id="KW-0472">Membrane</keyword>
<dbReference type="SUPFAM" id="SSF53067">
    <property type="entry name" value="Actin-like ATPase domain"/>
    <property type="match status" value="1"/>
</dbReference>
<feature type="transmembrane region" description="Helical" evidence="7">
    <location>
        <begin position="131"/>
        <end position="151"/>
    </location>
</feature>
<evidence type="ECO:0000256" key="3">
    <source>
        <dbReference type="ARBA" id="ARBA00022840"/>
    </source>
</evidence>
<gene>
    <name evidence="8" type="ORF">AMETH_6554</name>
</gene>
<dbReference type="KEGG" id="amq:AMETH_6554"/>
<feature type="region of interest" description="Disordered" evidence="6">
    <location>
        <begin position="208"/>
        <end position="234"/>
    </location>
</feature>
<keyword evidence="7" id="KW-0812">Transmembrane</keyword>
<sequence>MPEPFDAVLVTRAELEALVRPNLLRSAEMLAATIRDAGRTPQQLTGVYLVGGPSRMPLVAALLAEQLGVLPTIQDQPETAVAFGLHHVPAAPPPPAIPAIDGRTVPTMAPATSPAAWQPPPPKPKGVRKPLLIGAGVGVLVAALVITLLAVTRGGSGDPAAGGPPGTRPCRAPSRSPRAARPAASRTPTASRPACAAWQAAFRTSGPASAAGQTCRSSSRAPRTWCTLPSDSTTSGRSVVYYEGRSFDALKPGVQSQLGASDSALEGRWSGDGLSGDYPAGTTTGMGIMLFGTDDAEICGLLVWIDFGTDGPTPQDMVDYFEQSLKPGA</sequence>
<organism evidence="8 9">
    <name type="scientific">Amycolatopsis methanolica 239</name>
    <dbReference type="NCBI Taxonomy" id="1068978"/>
    <lineage>
        <taxon>Bacteria</taxon>
        <taxon>Bacillati</taxon>
        <taxon>Actinomycetota</taxon>
        <taxon>Actinomycetes</taxon>
        <taxon>Pseudonocardiales</taxon>
        <taxon>Pseudonocardiaceae</taxon>
        <taxon>Amycolatopsis</taxon>
        <taxon>Amycolatopsis methanolica group</taxon>
    </lineage>
</organism>
<dbReference type="Proteomes" id="UP000062973">
    <property type="component" value="Chromosome"/>
</dbReference>
<protein>
    <submittedName>
        <fullName evidence="8">Molecular chaperone</fullName>
    </submittedName>
</protein>
<dbReference type="InterPro" id="IPR043129">
    <property type="entry name" value="ATPase_NBD"/>
</dbReference>
<evidence type="ECO:0000256" key="2">
    <source>
        <dbReference type="ARBA" id="ARBA00022741"/>
    </source>
</evidence>
<feature type="compositionally biased region" description="Polar residues" evidence="6">
    <location>
        <begin position="211"/>
        <end position="234"/>
    </location>
</feature>
<dbReference type="EMBL" id="CP009110">
    <property type="protein sequence ID" value="AIJ26646.1"/>
    <property type="molecule type" value="Genomic_DNA"/>
</dbReference>
<dbReference type="Gene3D" id="3.30.420.40">
    <property type="match status" value="1"/>
</dbReference>
<dbReference type="HOGENOM" id="CLU_843695_0_0_11"/>
<dbReference type="InterPro" id="IPR018181">
    <property type="entry name" value="Heat_shock_70_CS"/>
</dbReference>
<keyword evidence="9" id="KW-1185">Reference proteome</keyword>
<keyword evidence="4" id="KW-0346">Stress response</keyword>
<dbReference type="AlphaFoldDB" id="A0A076N5S4"/>
<dbReference type="PATRIC" id="fig|1068978.7.peg.7043"/>
<evidence type="ECO:0000256" key="6">
    <source>
        <dbReference type="SAM" id="MobiDB-lite"/>
    </source>
</evidence>
<keyword evidence="2" id="KW-0547">Nucleotide-binding</keyword>
<evidence type="ECO:0000313" key="9">
    <source>
        <dbReference type="Proteomes" id="UP000062973"/>
    </source>
</evidence>
<evidence type="ECO:0000313" key="8">
    <source>
        <dbReference type="EMBL" id="AIJ26646.1"/>
    </source>
</evidence>
<keyword evidence="3" id="KW-0067">ATP-binding</keyword>
<proteinExistence type="inferred from homology"/>
<evidence type="ECO:0000256" key="7">
    <source>
        <dbReference type="SAM" id="Phobius"/>
    </source>
</evidence>
<accession>A0A076N5S4</accession>
<dbReference type="InterPro" id="IPR013126">
    <property type="entry name" value="Hsp_70_fam"/>
</dbReference>
<keyword evidence="7" id="KW-1133">Transmembrane helix</keyword>
<comment type="similarity">
    <text evidence="1">Belongs to the heat shock protein 70 family.</text>
</comment>
<evidence type="ECO:0000256" key="5">
    <source>
        <dbReference type="ARBA" id="ARBA00023186"/>
    </source>
</evidence>
<evidence type="ECO:0000256" key="4">
    <source>
        <dbReference type="ARBA" id="ARBA00023016"/>
    </source>
</evidence>
<feature type="region of interest" description="Disordered" evidence="6">
    <location>
        <begin position="154"/>
        <end position="192"/>
    </location>
</feature>
<dbReference type="PROSITE" id="PS01036">
    <property type="entry name" value="HSP70_3"/>
    <property type="match status" value="1"/>
</dbReference>
<feature type="compositionally biased region" description="Low complexity" evidence="6">
    <location>
        <begin position="168"/>
        <end position="192"/>
    </location>
</feature>
<dbReference type="STRING" id="1068978.AMETH_6554"/>
<dbReference type="GO" id="GO:0005524">
    <property type="term" value="F:ATP binding"/>
    <property type="evidence" value="ECO:0007669"/>
    <property type="project" value="UniProtKB-KW"/>
</dbReference>
<reference evidence="8 9" key="1">
    <citation type="submission" date="2014-07" db="EMBL/GenBank/DDBJ databases">
        <title>Whole Genome Sequence of the Amycolatopsis methanolica 239.</title>
        <authorList>
            <person name="Tang B."/>
        </authorList>
    </citation>
    <scope>NUCLEOTIDE SEQUENCE [LARGE SCALE GENOMIC DNA]</scope>
    <source>
        <strain evidence="8 9">239</strain>
    </source>
</reference>